<sequence length="123" mass="14623">MLFIFLFYFVLCGIRDPNYKPFGLEVLHDERGELIFIVQKKGKIMLTRMGVFDMDAENHTQEMWTVYSNSLEWKTRFKYGEKEISATSSEGNHARKLIKGHKYYFYAIGNLVRGEEEEIEFVY</sequence>
<evidence type="ECO:0000313" key="2">
    <source>
        <dbReference type="Proteomes" id="UP000015454"/>
    </source>
</evidence>
<keyword evidence="2" id="KW-1185">Reference proteome</keyword>
<reference evidence="1" key="1">
    <citation type="submission" date="2013-05" db="EMBL/GenBank/DDBJ databases">
        <authorList>
            <person name="Harkins D.M."/>
            <person name="Durkin A.S."/>
            <person name="Brinkac L.M."/>
            <person name="Haft D.H."/>
            <person name="Selengut J.D."/>
            <person name="Sanka R."/>
            <person name="DePew J."/>
            <person name="Purushe J."/>
            <person name="Hartskeerl R.A."/>
            <person name="Ahmed A."/>
            <person name="van der Linden H."/>
            <person name="Goris M.G.A."/>
            <person name="Vinetz J.M."/>
            <person name="Sutton G.G."/>
            <person name="Nierman W.C."/>
            <person name="Fouts D.E."/>
        </authorList>
    </citation>
    <scope>NUCLEOTIDE SEQUENCE [LARGE SCALE GENOMIC DNA]</scope>
    <source>
        <strain evidence="1">5399</strain>
    </source>
</reference>
<proteinExistence type="predicted"/>
<name>T0GJN1_9LEPT</name>
<accession>T0GJN1</accession>
<gene>
    <name evidence="1" type="ORF">LEP1GSC050_1922</name>
</gene>
<dbReference type="AlphaFoldDB" id="T0GJN1"/>
<dbReference type="EMBL" id="AHMO02000008">
    <property type="protein sequence ID" value="EQA45558.1"/>
    <property type="molecule type" value="Genomic_DNA"/>
</dbReference>
<comment type="caution">
    <text evidence="1">The sequence shown here is derived from an EMBL/GenBank/DDBJ whole genome shotgun (WGS) entry which is preliminary data.</text>
</comment>
<protein>
    <submittedName>
        <fullName evidence="1">Uncharacterized protein</fullName>
    </submittedName>
</protein>
<evidence type="ECO:0000313" key="1">
    <source>
        <dbReference type="EMBL" id="EQA45558.1"/>
    </source>
</evidence>
<organism evidence="1 2">
    <name type="scientific">Leptospira broomii serovar Hurstbridge str. 5399</name>
    <dbReference type="NCBI Taxonomy" id="1049789"/>
    <lineage>
        <taxon>Bacteria</taxon>
        <taxon>Pseudomonadati</taxon>
        <taxon>Spirochaetota</taxon>
        <taxon>Spirochaetia</taxon>
        <taxon>Leptospirales</taxon>
        <taxon>Leptospiraceae</taxon>
        <taxon>Leptospira</taxon>
    </lineage>
</organism>
<dbReference type="Proteomes" id="UP000015454">
    <property type="component" value="Unassembled WGS sequence"/>
</dbReference>
<dbReference type="STRING" id="1049789.LEP1GSC050_1922"/>